<accession>A0A1Y6M1S4</accession>
<feature type="compositionally biased region" description="Polar residues" evidence="1">
    <location>
        <begin position="1"/>
        <end position="11"/>
    </location>
</feature>
<dbReference type="Proteomes" id="UP000215453">
    <property type="component" value="Chromosome 20"/>
</dbReference>
<dbReference type="EMBL" id="LT882695">
    <property type="protein sequence ID" value="SMY30536.1"/>
    <property type="molecule type" value="Genomic_DNA"/>
</dbReference>
<evidence type="ECO:0000313" key="2">
    <source>
        <dbReference type="EMBL" id="SMY30536.1"/>
    </source>
</evidence>
<reference evidence="2 3" key="1">
    <citation type="submission" date="2016-10" db="EMBL/GenBank/DDBJ databases">
        <authorList>
            <person name="Varghese N."/>
        </authorList>
    </citation>
    <scope>NUCLEOTIDE SEQUENCE [LARGE SCALE GENOMIC DNA]</scope>
</reference>
<dbReference type="AlphaFoldDB" id="A0A1Y6M1S4"/>
<name>A0A1Y6M1S4_ZYMTR</name>
<gene>
    <name evidence="2" type="ORF">ZT1A5_G11990</name>
</gene>
<organism evidence="2 3">
    <name type="scientific">Zymoseptoria tritici ST99CH_1A5</name>
    <dbReference type="NCBI Taxonomy" id="1276529"/>
    <lineage>
        <taxon>Eukaryota</taxon>
        <taxon>Fungi</taxon>
        <taxon>Dikarya</taxon>
        <taxon>Ascomycota</taxon>
        <taxon>Pezizomycotina</taxon>
        <taxon>Dothideomycetes</taxon>
        <taxon>Dothideomycetidae</taxon>
        <taxon>Mycosphaerellales</taxon>
        <taxon>Mycosphaerellaceae</taxon>
        <taxon>Zymoseptoria</taxon>
    </lineage>
</organism>
<sequence>MSPSEASSHAPSLTLVILGREASQEEEEEEEEEEQEEDQESVEDDHFITSAKFHAIITDIFTKVISYDKGVHPAMQQCAAYYSHRRRVPLPALPATLPPLHLPPAPHMIDRRALGRALQEAVDGWWDEIIRADAEDLQAERRLLERLERMCEVNC</sequence>
<feature type="region of interest" description="Disordered" evidence="1">
    <location>
        <begin position="1"/>
        <end position="43"/>
    </location>
</feature>
<evidence type="ECO:0000256" key="1">
    <source>
        <dbReference type="SAM" id="MobiDB-lite"/>
    </source>
</evidence>
<protein>
    <submittedName>
        <fullName evidence="2">Uncharacterized protein</fullName>
    </submittedName>
</protein>
<proteinExistence type="predicted"/>
<feature type="compositionally biased region" description="Acidic residues" evidence="1">
    <location>
        <begin position="24"/>
        <end position="43"/>
    </location>
</feature>
<evidence type="ECO:0000313" key="3">
    <source>
        <dbReference type="Proteomes" id="UP000215453"/>
    </source>
</evidence>